<evidence type="ECO:0000313" key="2">
    <source>
        <dbReference type="EMBL" id="ACU84159.1"/>
    </source>
</evidence>
<reference evidence="2 3" key="1">
    <citation type="journal article" date="2009" name="Stand. Genomic Sci.">
        <title>Complete genome sequence of Brachybacterium faecium type strain (Schefferle 6-10).</title>
        <authorList>
            <person name="Lapidus A."/>
            <person name="Pukall R."/>
            <person name="Labuttii K."/>
            <person name="Copeland A."/>
            <person name="Del Rio T.G."/>
            <person name="Nolan M."/>
            <person name="Chen F."/>
            <person name="Lucas S."/>
            <person name="Tice H."/>
            <person name="Cheng J.F."/>
            <person name="Bruce D."/>
            <person name="Goodwin L."/>
            <person name="Pitluck S."/>
            <person name="Rohde M."/>
            <person name="Goker M."/>
            <person name="Pati A."/>
            <person name="Ivanova N."/>
            <person name="Mavrommatis K."/>
            <person name="Chen A."/>
            <person name="Palaniappan K."/>
            <person name="D'haeseleer P."/>
            <person name="Chain P."/>
            <person name="Bristow J."/>
            <person name="Eisen J.A."/>
            <person name="Markowitz V."/>
            <person name="Hugenholtz P."/>
            <person name="Kyrpides N.C."/>
            <person name="Klenk H.P."/>
        </authorList>
    </citation>
    <scope>NUCLEOTIDE SEQUENCE [LARGE SCALE GENOMIC DNA]</scope>
    <source>
        <strain evidence="3">ATCC 43885 / DSM 4810 / JCM 11609 / LMG 19847 / NBRC 14762 / NCIMB 9860 / 6-10</strain>
    </source>
</reference>
<accession>C7MG41</accession>
<dbReference type="KEGG" id="bfa:Bfae_02830"/>
<organism evidence="2 3">
    <name type="scientific">Brachybacterium faecium (strain ATCC 43885 / DSM 4810 / JCM 11609 / LMG 19847 / NBRC 14762 / NCIMB 9860 / 6-10)</name>
    <dbReference type="NCBI Taxonomy" id="446465"/>
    <lineage>
        <taxon>Bacteria</taxon>
        <taxon>Bacillati</taxon>
        <taxon>Actinomycetota</taxon>
        <taxon>Actinomycetes</taxon>
        <taxon>Micrococcales</taxon>
        <taxon>Dermabacteraceae</taxon>
        <taxon>Brachybacterium</taxon>
    </lineage>
</organism>
<sequence length="89" mass="9659">MGLRAASFAVKSSTVRASAGRFHRLQLAHERMSPAALSALQDALARDIATTAMRKSPYYRSTYGALRIDPGGSRTRRRGPRSRSSTAPP</sequence>
<dbReference type="HOGENOM" id="CLU_2448790_0_0_11"/>
<evidence type="ECO:0000313" key="3">
    <source>
        <dbReference type="Proteomes" id="UP000001919"/>
    </source>
</evidence>
<gene>
    <name evidence="2" type="ordered locus">Bfae_02830</name>
</gene>
<name>C7MG41_BRAFD</name>
<keyword evidence="3" id="KW-1185">Reference proteome</keyword>
<proteinExistence type="predicted"/>
<protein>
    <submittedName>
        <fullName evidence="2">Uncharacterized protein</fullName>
    </submittedName>
</protein>
<dbReference type="OrthoDB" id="580775at2"/>
<dbReference type="AlphaFoldDB" id="C7MG41"/>
<dbReference type="PATRIC" id="fig|446465.5.peg.281"/>
<dbReference type="EMBL" id="CP001643">
    <property type="protein sequence ID" value="ACU84159.1"/>
    <property type="molecule type" value="Genomic_DNA"/>
</dbReference>
<evidence type="ECO:0000256" key="1">
    <source>
        <dbReference type="SAM" id="MobiDB-lite"/>
    </source>
</evidence>
<feature type="region of interest" description="Disordered" evidence="1">
    <location>
        <begin position="64"/>
        <end position="89"/>
    </location>
</feature>
<dbReference type="Proteomes" id="UP000001919">
    <property type="component" value="Chromosome"/>
</dbReference>